<protein>
    <recommendedName>
        <fullName evidence="2">histidine kinase</fullName>
        <ecNumber evidence="2">2.7.13.3</ecNumber>
    </recommendedName>
</protein>
<dbReference type="InterPro" id="IPR036890">
    <property type="entry name" value="HATPase_C_sf"/>
</dbReference>
<dbReference type="Gene3D" id="3.40.50.2300">
    <property type="match status" value="1"/>
</dbReference>
<evidence type="ECO:0000256" key="1">
    <source>
        <dbReference type="ARBA" id="ARBA00000085"/>
    </source>
</evidence>
<organism evidence="13 14">
    <name type="scientific">Shackletoniella antarctica</name>
    <dbReference type="NCBI Taxonomy" id="268115"/>
    <lineage>
        <taxon>Bacteria</taxon>
        <taxon>Bacillati</taxon>
        <taxon>Cyanobacteriota</taxon>
        <taxon>Cyanophyceae</taxon>
        <taxon>Oculatellales</taxon>
        <taxon>Oculatellaceae</taxon>
        <taxon>Shackletoniella</taxon>
    </lineage>
</organism>
<dbReference type="CDD" id="cd16919">
    <property type="entry name" value="HATPase_CckA-like"/>
    <property type="match status" value="1"/>
</dbReference>
<feature type="domain" description="Response regulatory" evidence="10">
    <location>
        <begin position="800"/>
        <end position="916"/>
    </location>
</feature>
<keyword evidence="8" id="KW-0472">Membrane</keyword>
<keyword evidence="4" id="KW-0808">Transferase</keyword>
<dbReference type="SUPFAM" id="SSF52172">
    <property type="entry name" value="CheY-like"/>
    <property type="match status" value="1"/>
</dbReference>
<keyword evidence="8" id="KW-1133">Transmembrane helix</keyword>
<dbReference type="EMBL" id="QBMN01000019">
    <property type="protein sequence ID" value="PZO44321.1"/>
    <property type="molecule type" value="Genomic_DNA"/>
</dbReference>
<dbReference type="InterPro" id="IPR013655">
    <property type="entry name" value="PAS_fold_3"/>
</dbReference>
<dbReference type="InterPro" id="IPR000700">
    <property type="entry name" value="PAS-assoc_C"/>
</dbReference>
<dbReference type="SMART" id="SM00091">
    <property type="entry name" value="PAS"/>
    <property type="match status" value="2"/>
</dbReference>
<keyword evidence="8" id="KW-0812">Transmembrane</keyword>
<keyword evidence="3 7" id="KW-0597">Phosphoprotein</keyword>
<dbReference type="Pfam" id="PF00072">
    <property type="entry name" value="Response_reg"/>
    <property type="match status" value="1"/>
</dbReference>
<dbReference type="Pfam" id="PF08447">
    <property type="entry name" value="PAS_3"/>
    <property type="match status" value="2"/>
</dbReference>
<dbReference type="InterPro" id="IPR003661">
    <property type="entry name" value="HisK_dim/P_dom"/>
</dbReference>
<dbReference type="Pfam" id="PF02518">
    <property type="entry name" value="HATPase_c"/>
    <property type="match status" value="1"/>
</dbReference>
<dbReference type="PROSITE" id="PS50113">
    <property type="entry name" value="PAC"/>
    <property type="match status" value="2"/>
</dbReference>
<feature type="transmembrane region" description="Helical" evidence="8">
    <location>
        <begin position="134"/>
        <end position="154"/>
    </location>
</feature>
<dbReference type="SMART" id="SM00086">
    <property type="entry name" value="PAC"/>
    <property type="match status" value="2"/>
</dbReference>
<dbReference type="InterPro" id="IPR003594">
    <property type="entry name" value="HATPase_dom"/>
</dbReference>
<dbReference type="Pfam" id="PF08448">
    <property type="entry name" value="PAS_4"/>
    <property type="match status" value="1"/>
</dbReference>
<feature type="domain" description="PAC" evidence="12">
    <location>
        <begin position="248"/>
        <end position="300"/>
    </location>
</feature>
<proteinExistence type="predicted"/>
<dbReference type="GO" id="GO:0000155">
    <property type="term" value="F:phosphorelay sensor kinase activity"/>
    <property type="evidence" value="ECO:0007669"/>
    <property type="project" value="InterPro"/>
</dbReference>
<dbReference type="InterPro" id="IPR011006">
    <property type="entry name" value="CheY-like_superfamily"/>
</dbReference>
<feature type="domain" description="PAS" evidence="11">
    <location>
        <begin position="428"/>
        <end position="498"/>
    </location>
</feature>
<dbReference type="PRINTS" id="PR00344">
    <property type="entry name" value="BCTRLSENSOR"/>
</dbReference>
<dbReference type="SUPFAM" id="SSF55874">
    <property type="entry name" value="ATPase domain of HSP90 chaperone/DNA topoisomerase II/histidine kinase"/>
    <property type="match status" value="1"/>
</dbReference>
<feature type="domain" description="PAC" evidence="12">
    <location>
        <begin position="375"/>
        <end position="427"/>
    </location>
</feature>
<dbReference type="Gene3D" id="2.10.70.100">
    <property type="match status" value="1"/>
</dbReference>
<dbReference type="SMART" id="SM00387">
    <property type="entry name" value="HATPase_c"/>
    <property type="match status" value="1"/>
</dbReference>
<dbReference type="Pfam" id="PF00512">
    <property type="entry name" value="HisKA"/>
    <property type="match status" value="1"/>
</dbReference>
<dbReference type="PROSITE" id="PS50109">
    <property type="entry name" value="HIS_KIN"/>
    <property type="match status" value="1"/>
</dbReference>
<feature type="transmembrane region" description="Helical" evidence="8">
    <location>
        <begin position="57"/>
        <end position="78"/>
    </location>
</feature>
<dbReference type="PANTHER" id="PTHR43304:SF1">
    <property type="entry name" value="PAC DOMAIN-CONTAINING PROTEIN"/>
    <property type="match status" value="1"/>
</dbReference>
<dbReference type="InterPro" id="IPR001789">
    <property type="entry name" value="Sig_transdc_resp-reg_receiver"/>
</dbReference>
<evidence type="ECO:0000256" key="6">
    <source>
        <dbReference type="ARBA" id="ARBA00023012"/>
    </source>
</evidence>
<dbReference type="InterPro" id="IPR035965">
    <property type="entry name" value="PAS-like_dom_sf"/>
</dbReference>
<keyword evidence="6" id="KW-0902">Two-component regulatory system</keyword>
<dbReference type="Gene3D" id="3.30.450.20">
    <property type="entry name" value="PAS domain"/>
    <property type="match status" value="3"/>
</dbReference>
<dbReference type="EC" id="2.7.13.3" evidence="2"/>
<evidence type="ECO:0000259" key="11">
    <source>
        <dbReference type="PROSITE" id="PS50112"/>
    </source>
</evidence>
<evidence type="ECO:0000259" key="12">
    <source>
        <dbReference type="PROSITE" id="PS50113"/>
    </source>
</evidence>
<evidence type="ECO:0000256" key="8">
    <source>
        <dbReference type="SAM" id="Phobius"/>
    </source>
</evidence>
<sequence>MGRGQRPRYNCCTNPASGPSWPIKSVRPLPEVNHGIFSRRTAMTSPMPIPSPRLAKGFALAGLVVVFVTDTATPLGFSHAGLYPLFVAVAGFSRSDRWVVMVAVASLGLTAAGFFVAPPAPANFALAYVIANRLLAAVAIATTGSLTLVILRYIRQVNDAQQALSDTYETLRSQQTLLQIASEIGRFGGWLVPLPEGICSWSEEVCRIHEVEPGFSPTVAQGIEFYAPEYRDLIATVFTACAETGRPFDEELQIITARQRRVWVRAIGQPVRNNQGEIMAVQGAFQDITAQKQAAASLERSEQRFRQLADAMPLIVWTADPNGTVDYASQALRVYTGIYEPEPHPSQTWTTLLNPDDRAPCLSVWNTAVQTNHPYRFEFRLRRYDGDYRWHLVQAVPIRDQDGITIKWYGTAIEIHEQKQLAHEARQTADRLNTTLESITDAFFTLDHEWRFTFLNRQAERLLHRQRADLLGNCLWDEFSEAVGTVFEQQYRQAVNEGQSVEFREFYPTLNSWFEVRAYPSSEGLAVYFQDVSDRIVLEEQLQQSQRLESVGQLTGGIAHDFNNLLTVILGNAELLSEILKPDPKLQHLAEMIGSAAQRGADLTQRLLAFARRQALDPEAVEVNQLIATMDGLLRRTLGEHIEIENGRRAGLWPALVDPAQFESALLNLCLNARDAMVQGGRLTIETANTHLSQDYADQHVEVVPGQYVMVAVSDTGLGIAPENLERVFEPFFTTKETGKGTGLGLSMVYGFIKQSEGHIKIYSELGQGTTIKMYLPRFWGDTEPQPHPVDSSVVGGSELILLVEDDELVRRYAHDQLVNLGYRVLVATNGPTALILLRQRDDIDLLFTDVVMPGGMSGRELAYLARRFRPGLNVLYTSGYTENAIVHHGRLDPGVQLLSKPYGRAELSQKIRDALAAPHRP</sequence>
<comment type="caution">
    <text evidence="13">The sequence shown here is derived from an EMBL/GenBank/DDBJ whole genome shotgun (WGS) entry which is preliminary data.</text>
</comment>
<dbReference type="Gene3D" id="1.10.287.130">
    <property type="match status" value="1"/>
</dbReference>
<reference evidence="14" key="1">
    <citation type="submission" date="2018-04" db="EMBL/GenBank/DDBJ databases">
        <authorList>
            <person name="Cornet L."/>
        </authorList>
    </citation>
    <scope>NUCLEOTIDE SEQUENCE [LARGE SCALE GENOMIC DNA]</scope>
</reference>
<dbReference type="SMART" id="SM00448">
    <property type="entry name" value="REC"/>
    <property type="match status" value="1"/>
</dbReference>
<accession>A0A2W4YA70</accession>
<dbReference type="PANTHER" id="PTHR43304">
    <property type="entry name" value="PHYTOCHROME-LIKE PROTEIN CPH1"/>
    <property type="match status" value="1"/>
</dbReference>
<feature type="transmembrane region" description="Helical" evidence="8">
    <location>
        <begin position="98"/>
        <end position="122"/>
    </location>
</feature>
<dbReference type="CDD" id="cd00082">
    <property type="entry name" value="HisKA"/>
    <property type="match status" value="1"/>
</dbReference>
<dbReference type="InterPro" id="IPR052162">
    <property type="entry name" value="Sensor_kinase/Photoreceptor"/>
</dbReference>
<evidence type="ECO:0000256" key="5">
    <source>
        <dbReference type="ARBA" id="ARBA00022777"/>
    </source>
</evidence>
<dbReference type="InterPro" id="IPR004358">
    <property type="entry name" value="Sig_transdc_His_kin-like_C"/>
</dbReference>
<dbReference type="NCBIfam" id="TIGR00229">
    <property type="entry name" value="sensory_box"/>
    <property type="match status" value="2"/>
</dbReference>
<dbReference type="AlphaFoldDB" id="A0A2W4YA70"/>
<evidence type="ECO:0000256" key="2">
    <source>
        <dbReference type="ARBA" id="ARBA00012438"/>
    </source>
</evidence>
<evidence type="ECO:0000313" key="14">
    <source>
        <dbReference type="Proteomes" id="UP000249081"/>
    </source>
</evidence>
<evidence type="ECO:0000313" key="13">
    <source>
        <dbReference type="EMBL" id="PZO44321.1"/>
    </source>
</evidence>
<dbReference type="PROSITE" id="PS50112">
    <property type="entry name" value="PAS"/>
    <property type="match status" value="2"/>
</dbReference>
<dbReference type="CDD" id="cd00130">
    <property type="entry name" value="PAS"/>
    <property type="match status" value="3"/>
</dbReference>
<dbReference type="CDD" id="cd18161">
    <property type="entry name" value="REC_hyHK_blue-like"/>
    <property type="match status" value="1"/>
</dbReference>
<name>A0A2W4YA70_9CYAN</name>
<dbReference type="InterPro" id="IPR000014">
    <property type="entry name" value="PAS"/>
</dbReference>
<evidence type="ECO:0000259" key="9">
    <source>
        <dbReference type="PROSITE" id="PS50109"/>
    </source>
</evidence>
<dbReference type="SUPFAM" id="SSF47384">
    <property type="entry name" value="Homodimeric domain of signal transducing histidine kinase"/>
    <property type="match status" value="1"/>
</dbReference>
<feature type="modified residue" description="4-aspartylphosphate" evidence="7">
    <location>
        <position position="850"/>
    </location>
</feature>
<dbReference type="InterPro" id="IPR013656">
    <property type="entry name" value="PAS_4"/>
</dbReference>
<comment type="catalytic activity">
    <reaction evidence="1">
        <text>ATP + protein L-histidine = ADP + protein N-phospho-L-histidine.</text>
        <dbReference type="EC" id="2.7.13.3"/>
    </reaction>
</comment>
<feature type="domain" description="PAS" evidence="11">
    <location>
        <begin position="301"/>
        <end position="372"/>
    </location>
</feature>
<keyword evidence="5" id="KW-0418">Kinase</keyword>
<dbReference type="InterPro" id="IPR036097">
    <property type="entry name" value="HisK_dim/P_sf"/>
</dbReference>
<dbReference type="FunFam" id="3.30.450.20:FF:000099">
    <property type="entry name" value="Sensory box sensor histidine kinase"/>
    <property type="match status" value="1"/>
</dbReference>
<evidence type="ECO:0000256" key="3">
    <source>
        <dbReference type="ARBA" id="ARBA00022553"/>
    </source>
</evidence>
<evidence type="ECO:0000256" key="4">
    <source>
        <dbReference type="ARBA" id="ARBA00022679"/>
    </source>
</evidence>
<dbReference type="Gene3D" id="3.30.565.10">
    <property type="entry name" value="Histidine kinase-like ATPase, C-terminal domain"/>
    <property type="match status" value="1"/>
</dbReference>
<dbReference type="SMART" id="SM00388">
    <property type="entry name" value="HisKA"/>
    <property type="match status" value="1"/>
</dbReference>
<gene>
    <name evidence="13" type="ORF">DCF17_04460</name>
</gene>
<feature type="domain" description="Histidine kinase" evidence="9">
    <location>
        <begin position="557"/>
        <end position="780"/>
    </location>
</feature>
<evidence type="ECO:0000259" key="10">
    <source>
        <dbReference type="PROSITE" id="PS50110"/>
    </source>
</evidence>
<dbReference type="Proteomes" id="UP000249081">
    <property type="component" value="Unassembled WGS sequence"/>
</dbReference>
<dbReference type="SUPFAM" id="SSF55785">
    <property type="entry name" value="PYP-like sensor domain (PAS domain)"/>
    <property type="match status" value="3"/>
</dbReference>
<reference evidence="13 14" key="2">
    <citation type="submission" date="2018-06" db="EMBL/GenBank/DDBJ databases">
        <title>Metagenomic assembly of (sub)arctic Cyanobacteria and their associated microbiome from non-axenic cultures.</title>
        <authorList>
            <person name="Baurain D."/>
        </authorList>
    </citation>
    <scope>NUCLEOTIDE SEQUENCE [LARGE SCALE GENOMIC DNA]</scope>
    <source>
        <strain evidence="13">ULC041bin1</strain>
    </source>
</reference>
<dbReference type="InterPro" id="IPR001610">
    <property type="entry name" value="PAC"/>
</dbReference>
<dbReference type="InterPro" id="IPR005467">
    <property type="entry name" value="His_kinase_dom"/>
</dbReference>
<evidence type="ECO:0000256" key="7">
    <source>
        <dbReference type="PROSITE-ProRule" id="PRU00169"/>
    </source>
</evidence>
<dbReference type="PROSITE" id="PS50110">
    <property type="entry name" value="RESPONSE_REGULATORY"/>
    <property type="match status" value="1"/>
</dbReference>